<sequence>MNTNIPDSHALKDELKINLNILCALVLDGVDREVNDADVDKHTRGERVVKILELKPNKKSPKRERERKWRGKAFESTKREKA</sequence>
<organism evidence="2">
    <name type="scientific">Zea mays</name>
    <name type="common">Maize</name>
    <dbReference type="NCBI Taxonomy" id="4577"/>
    <lineage>
        <taxon>Eukaryota</taxon>
        <taxon>Viridiplantae</taxon>
        <taxon>Streptophyta</taxon>
        <taxon>Embryophyta</taxon>
        <taxon>Tracheophyta</taxon>
        <taxon>Spermatophyta</taxon>
        <taxon>Magnoliopsida</taxon>
        <taxon>Liliopsida</taxon>
        <taxon>Poales</taxon>
        <taxon>Poaceae</taxon>
        <taxon>PACMAD clade</taxon>
        <taxon>Panicoideae</taxon>
        <taxon>Andropogonodae</taxon>
        <taxon>Andropogoneae</taxon>
        <taxon>Tripsacinae</taxon>
        <taxon>Zea</taxon>
    </lineage>
</organism>
<protein>
    <submittedName>
        <fullName evidence="2">Mediator of RNA polymerase II transcription subunit 15a</fullName>
    </submittedName>
</protein>
<dbReference type="EMBL" id="CM000780">
    <property type="protein sequence ID" value="AQK51532.1"/>
    <property type="molecule type" value="Genomic_DNA"/>
</dbReference>
<reference evidence="2" key="1">
    <citation type="submission" date="2015-12" db="EMBL/GenBank/DDBJ databases">
        <title>Update maize B73 reference genome by single molecule sequencing technologies.</title>
        <authorList>
            <consortium name="Maize Genome Sequencing Project"/>
            <person name="Ware D."/>
        </authorList>
    </citation>
    <scope>NUCLEOTIDE SEQUENCE</scope>
    <source>
        <tissue evidence="2">Seedling</tissue>
    </source>
</reference>
<proteinExistence type="predicted"/>
<dbReference type="AlphaFoldDB" id="A0A1D6PYM1"/>
<accession>A0A1D6PYM1</accession>
<name>A0A1D6PYM1_MAIZE</name>
<gene>
    <name evidence="2" type="ORF">ZEAMMB73_Zm00001d049894</name>
</gene>
<feature type="region of interest" description="Disordered" evidence="1">
    <location>
        <begin position="52"/>
        <end position="82"/>
    </location>
</feature>
<feature type="compositionally biased region" description="Basic and acidic residues" evidence="1">
    <location>
        <begin position="63"/>
        <end position="82"/>
    </location>
</feature>
<evidence type="ECO:0000313" key="2">
    <source>
        <dbReference type="EMBL" id="AQK51532.1"/>
    </source>
</evidence>
<evidence type="ECO:0000256" key="1">
    <source>
        <dbReference type="SAM" id="MobiDB-lite"/>
    </source>
</evidence>